<evidence type="ECO:0000313" key="4">
    <source>
        <dbReference type="Proteomes" id="UP000596977"/>
    </source>
</evidence>
<evidence type="ECO:0000313" key="3">
    <source>
        <dbReference type="EMBL" id="GGA51583.1"/>
    </source>
</evidence>
<name>A0A916VY53_9HYPH</name>
<feature type="transmembrane region" description="Helical" evidence="1">
    <location>
        <begin position="182"/>
        <end position="199"/>
    </location>
</feature>
<dbReference type="PANTHER" id="PTHR14969:SF13">
    <property type="entry name" value="AT30094P"/>
    <property type="match status" value="1"/>
</dbReference>
<accession>A0A916VY53</accession>
<feature type="transmembrane region" description="Helical" evidence="1">
    <location>
        <begin position="73"/>
        <end position="91"/>
    </location>
</feature>
<evidence type="ECO:0000256" key="1">
    <source>
        <dbReference type="SAM" id="Phobius"/>
    </source>
</evidence>
<keyword evidence="1" id="KW-0472">Membrane</keyword>
<dbReference type="AlphaFoldDB" id="A0A916VY53"/>
<comment type="caution">
    <text evidence="3">The sequence shown here is derived from an EMBL/GenBank/DDBJ whole genome shotgun (WGS) entry which is preliminary data.</text>
</comment>
<keyword evidence="1" id="KW-1133">Transmembrane helix</keyword>
<dbReference type="SMART" id="SM00014">
    <property type="entry name" value="acidPPc"/>
    <property type="match status" value="1"/>
</dbReference>
<keyword evidence="1" id="KW-0812">Transmembrane</keyword>
<dbReference type="Proteomes" id="UP000596977">
    <property type="component" value="Unassembled WGS sequence"/>
</dbReference>
<keyword evidence="4" id="KW-1185">Reference proteome</keyword>
<feature type="transmembrane region" description="Helical" evidence="1">
    <location>
        <begin position="24"/>
        <end position="43"/>
    </location>
</feature>
<evidence type="ECO:0000259" key="2">
    <source>
        <dbReference type="SMART" id="SM00014"/>
    </source>
</evidence>
<dbReference type="EMBL" id="BMKB01000003">
    <property type="protein sequence ID" value="GGA51583.1"/>
    <property type="molecule type" value="Genomic_DNA"/>
</dbReference>
<dbReference type="PANTHER" id="PTHR14969">
    <property type="entry name" value="SPHINGOSINE-1-PHOSPHATE PHOSPHOHYDROLASE"/>
    <property type="match status" value="1"/>
</dbReference>
<gene>
    <name evidence="3" type="ORF">GCM10011499_22040</name>
</gene>
<dbReference type="SUPFAM" id="SSF48317">
    <property type="entry name" value="Acid phosphatase/Vanadium-dependent haloperoxidase"/>
    <property type="match status" value="1"/>
</dbReference>
<protein>
    <submittedName>
        <fullName evidence="3">Phosphatase PAP2 family protein</fullName>
    </submittedName>
</protein>
<sequence length="265" mass="30025">MLAPDSFSARVGQALRRGHESHRILFWWPILTVAGFLLAAIFFDGPVIHALTNWPAHERAFFAFVTGFGKSDWILIPTLLGMLVAWVLGYLPLTYSWRWAMRAVAGVCAFVFVGVALPGLIVVILKRIIGRARPMYMDELGVLHFEPFQHLVDWSFHSFPSGHSTTALAFTIVLLTLTNDRFRGAIIAFGLAIGLSRIVVGDHFFTDVVSGILLGTASTIVIRDYFATRNWGMRIEKGKVRFRLFTGFLPLWRWLQRRHIPKMLK</sequence>
<feature type="transmembrane region" description="Helical" evidence="1">
    <location>
        <begin position="154"/>
        <end position="175"/>
    </location>
</feature>
<organism evidence="3 4">
    <name type="scientific">Pelagibacterium lentulum</name>
    <dbReference type="NCBI Taxonomy" id="2029865"/>
    <lineage>
        <taxon>Bacteria</taxon>
        <taxon>Pseudomonadati</taxon>
        <taxon>Pseudomonadota</taxon>
        <taxon>Alphaproteobacteria</taxon>
        <taxon>Hyphomicrobiales</taxon>
        <taxon>Devosiaceae</taxon>
        <taxon>Pelagibacterium</taxon>
    </lineage>
</organism>
<dbReference type="InterPro" id="IPR000326">
    <property type="entry name" value="PAP2/HPO"/>
</dbReference>
<reference evidence="3 4" key="1">
    <citation type="journal article" date="2014" name="Int. J. Syst. Evol. Microbiol.">
        <title>Complete genome sequence of Corynebacterium casei LMG S-19264T (=DSM 44701T), isolated from a smear-ripened cheese.</title>
        <authorList>
            <consortium name="US DOE Joint Genome Institute (JGI-PGF)"/>
            <person name="Walter F."/>
            <person name="Albersmeier A."/>
            <person name="Kalinowski J."/>
            <person name="Ruckert C."/>
        </authorList>
    </citation>
    <scope>NUCLEOTIDE SEQUENCE [LARGE SCALE GENOMIC DNA]</scope>
    <source>
        <strain evidence="3 4">CGMCC 1.15896</strain>
    </source>
</reference>
<feature type="domain" description="Phosphatidic acid phosphatase type 2/haloperoxidase" evidence="2">
    <location>
        <begin position="105"/>
        <end position="223"/>
    </location>
</feature>
<feature type="transmembrane region" description="Helical" evidence="1">
    <location>
        <begin position="103"/>
        <end position="125"/>
    </location>
</feature>
<feature type="transmembrane region" description="Helical" evidence="1">
    <location>
        <begin position="205"/>
        <end position="226"/>
    </location>
</feature>
<dbReference type="InterPro" id="IPR036938">
    <property type="entry name" value="PAP2/HPO_sf"/>
</dbReference>
<proteinExistence type="predicted"/>
<dbReference type="Gene3D" id="1.20.144.10">
    <property type="entry name" value="Phosphatidic acid phosphatase type 2/haloperoxidase"/>
    <property type="match status" value="1"/>
</dbReference>
<dbReference type="Pfam" id="PF01569">
    <property type="entry name" value="PAP2"/>
    <property type="match status" value="1"/>
</dbReference>
<dbReference type="RefSeq" id="WP_164734855.1">
    <property type="nucleotide sequence ID" value="NZ_BMKB01000003.1"/>
</dbReference>